<dbReference type="SUPFAM" id="SSF49384">
    <property type="entry name" value="Carbohydrate-binding domain"/>
    <property type="match status" value="1"/>
</dbReference>
<evidence type="ECO:0000256" key="2">
    <source>
        <dbReference type="ARBA" id="ARBA00022448"/>
    </source>
</evidence>
<keyword evidence="4" id="KW-0472">Membrane</keyword>
<dbReference type="AlphaFoldDB" id="A0A1G5SFV0"/>
<dbReference type="EMBL" id="FMWO01000048">
    <property type="protein sequence ID" value="SCZ85740.1"/>
    <property type="molecule type" value="Genomic_DNA"/>
</dbReference>
<accession>A0A1G5SFV0</accession>
<evidence type="ECO:0000256" key="1">
    <source>
        <dbReference type="ARBA" id="ARBA00004370"/>
    </source>
</evidence>
<dbReference type="OrthoDB" id="9775455at2"/>
<dbReference type="InterPro" id="IPR038591">
    <property type="entry name" value="NolW-like_sf"/>
</dbReference>
<dbReference type="GO" id="GO:0015627">
    <property type="term" value="C:type II protein secretion system complex"/>
    <property type="evidence" value="ECO:0007669"/>
    <property type="project" value="TreeGrafter"/>
</dbReference>
<dbReference type="SMART" id="SM00965">
    <property type="entry name" value="STN"/>
    <property type="match status" value="1"/>
</dbReference>
<gene>
    <name evidence="10" type="ORF">NSMM_400218</name>
</gene>
<feature type="chain" id="PRO_5011614309" evidence="8">
    <location>
        <begin position="23"/>
        <end position="760"/>
    </location>
</feature>
<proteinExistence type="inferred from homology"/>
<dbReference type="Pfam" id="PF00263">
    <property type="entry name" value="Secretin"/>
    <property type="match status" value="1"/>
</dbReference>
<dbReference type="PRINTS" id="PR01032">
    <property type="entry name" value="PHAGEIV"/>
</dbReference>
<dbReference type="STRING" id="51642.NSMM_400218"/>
<comment type="similarity">
    <text evidence="6">Belongs to the bacterial secretin family.</text>
</comment>
<sequence>MNASKPLLVLLLLIWMAGCASYTTKNPAFLQGKQLITEGQFEAGLGKLQQAADEEPENIEIRVALVRELDSVAGQLLLQADNELLTGNIDAAEQAYLRVLGIAPNNERAIAGLEAAAIDRKHNGLVKQAKEYMANDQIEAAEKIIRGVLAENPAQADARQLVNELSERISRAEMSQLSLVSAFRQPITMEFRDAPLKTIFELISRTAGINFIFDRTVQQEAKTSIFVRDNPIEDVLKLILLTNQLAYKVLNENSLLIYPDTPAKQKDYQELVVRSFHINNTDVKQMVAMVRGLVKARDIYVNERLNLFIMRDTLEMIRLVERLVTINDFPDPEVMLEVEVLEINRNNALKLGPDMPTQTSFSFLPGVGTAAPVLGADGLLKLTQTSIDGLRNFSIANQVLVEFRKTLTANDILANPRIRVKSREKAKIMIGDKIPIFSSNATSTGVVSQNVTFLDVGLKLEVEPVISPNSEVSIKILLEVSTLGARETSGTTTAFRIGTRSAETLLFSRDGETQVLAGLIQDQDRRGLSGIAGLVDIPVLGRLFASQNLTRDKTEIVLLITPRIVRNVIQPSNFESEFHSGTASAAGNIPVNIRKTAPQSLSLLPSGGAGGLGGSNVFGQALRSGSRDNEETVNPFEAAAAQARSPVPTLNLQAPASVAMGREFTATVRLITQNTQLTGEVDLGYDQSALELMDGAENSGSRTLKFGREQPTGMTSILRFKVIGANTGTTTISVDGVRVQDEKGEAVEIQAPPVASITLQ</sequence>
<dbReference type="InterPro" id="IPR011990">
    <property type="entry name" value="TPR-like_helical_dom_sf"/>
</dbReference>
<evidence type="ECO:0000256" key="8">
    <source>
        <dbReference type="SAM" id="SignalP"/>
    </source>
</evidence>
<evidence type="ECO:0000256" key="7">
    <source>
        <dbReference type="RuleBase" id="RU004004"/>
    </source>
</evidence>
<dbReference type="GO" id="GO:0009306">
    <property type="term" value="P:protein secretion"/>
    <property type="evidence" value="ECO:0007669"/>
    <property type="project" value="InterPro"/>
</dbReference>
<keyword evidence="5" id="KW-0998">Cell outer membrane</keyword>
<evidence type="ECO:0000313" key="11">
    <source>
        <dbReference type="Proteomes" id="UP000198729"/>
    </source>
</evidence>
<evidence type="ECO:0000256" key="5">
    <source>
        <dbReference type="ARBA" id="ARBA00023237"/>
    </source>
</evidence>
<dbReference type="InterPro" id="IPR008965">
    <property type="entry name" value="CBM2/CBM3_carb-bd_dom_sf"/>
</dbReference>
<feature type="signal peptide" evidence="8">
    <location>
        <begin position="1"/>
        <end position="22"/>
    </location>
</feature>
<dbReference type="SUPFAM" id="SSF48452">
    <property type="entry name" value="TPR-like"/>
    <property type="match status" value="1"/>
</dbReference>
<dbReference type="InterPro" id="IPR050810">
    <property type="entry name" value="Bact_Secretion_Sys_Channel"/>
</dbReference>
<dbReference type="InterPro" id="IPR011662">
    <property type="entry name" value="Secretin/TonB_short_N"/>
</dbReference>
<reference evidence="10 11" key="1">
    <citation type="submission" date="2016-10" db="EMBL/GenBank/DDBJ databases">
        <authorList>
            <person name="de Groot N.N."/>
        </authorList>
    </citation>
    <scope>NUCLEOTIDE SEQUENCE [LARGE SCALE GENOMIC DNA]</scope>
    <source>
        <strain evidence="10">1</strain>
    </source>
</reference>
<dbReference type="GO" id="GO:0009279">
    <property type="term" value="C:cell outer membrane"/>
    <property type="evidence" value="ECO:0007669"/>
    <property type="project" value="UniProtKB-SubCell"/>
</dbReference>
<dbReference type="InterPro" id="IPR005644">
    <property type="entry name" value="NolW-like"/>
</dbReference>
<protein>
    <submittedName>
        <fullName evidence="10">Type II and III secretion system protein</fullName>
    </submittedName>
</protein>
<dbReference type="PANTHER" id="PTHR30332">
    <property type="entry name" value="PROBABLE GENERAL SECRETION PATHWAY PROTEIN D"/>
    <property type="match status" value="1"/>
</dbReference>
<dbReference type="PANTHER" id="PTHR30332:SF17">
    <property type="entry name" value="TYPE IV PILIATION SYSTEM PROTEIN DR_0774-RELATED"/>
    <property type="match status" value="1"/>
</dbReference>
<evidence type="ECO:0000256" key="6">
    <source>
        <dbReference type="RuleBase" id="RU004003"/>
    </source>
</evidence>
<dbReference type="Proteomes" id="UP000198729">
    <property type="component" value="Unassembled WGS sequence"/>
</dbReference>
<dbReference type="PRINTS" id="PR00811">
    <property type="entry name" value="BCTERIALGSPD"/>
</dbReference>
<dbReference type="RefSeq" id="WP_090286260.1">
    <property type="nucleotide sequence ID" value="NZ_FMWO01000048.1"/>
</dbReference>
<dbReference type="InterPro" id="IPR001775">
    <property type="entry name" value="GspD/PilQ"/>
</dbReference>
<dbReference type="Pfam" id="PF07660">
    <property type="entry name" value="STN"/>
    <property type="match status" value="1"/>
</dbReference>
<evidence type="ECO:0000256" key="4">
    <source>
        <dbReference type="ARBA" id="ARBA00023136"/>
    </source>
</evidence>
<dbReference type="InterPro" id="IPR004846">
    <property type="entry name" value="T2SS/T3SS_dom"/>
</dbReference>
<dbReference type="Gene3D" id="3.30.1370.120">
    <property type="match status" value="1"/>
</dbReference>
<evidence type="ECO:0000259" key="9">
    <source>
        <dbReference type="SMART" id="SM00965"/>
    </source>
</evidence>
<dbReference type="PROSITE" id="PS51257">
    <property type="entry name" value="PROKAR_LIPOPROTEIN"/>
    <property type="match status" value="1"/>
</dbReference>
<keyword evidence="11" id="KW-1185">Reference proteome</keyword>
<organism evidence="10 11">
    <name type="scientific">Nitrosomonas mobilis</name>
    <dbReference type="NCBI Taxonomy" id="51642"/>
    <lineage>
        <taxon>Bacteria</taxon>
        <taxon>Pseudomonadati</taxon>
        <taxon>Pseudomonadota</taxon>
        <taxon>Betaproteobacteria</taxon>
        <taxon>Nitrosomonadales</taxon>
        <taxon>Nitrosomonadaceae</taxon>
        <taxon>Nitrosomonas</taxon>
    </lineage>
</organism>
<comment type="subcellular location">
    <subcellularLocation>
        <location evidence="7">Cell outer membrane</location>
    </subcellularLocation>
    <subcellularLocation>
        <location evidence="1">Membrane</location>
    </subcellularLocation>
</comment>
<dbReference type="GO" id="GO:0030246">
    <property type="term" value="F:carbohydrate binding"/>
    <property type="evidence" value="ECO:0007669"/>
    <property type="project" value="InterPro"/>
</dbReference>
<evidence type="ECO:0000256" key="3">
    <source>
        <dbReference type="ARBA" id="ARBA00022729"/>
    </source>
</evidence>
<dbReference type="Gene3D" id="1.25.40.10">
    <property type="entry name" value="Tetratricopeptide repeat domain"/>
    <property type="match status" value="1"/>
</dbReference>
<keyword evidence="2 7" id="KW-0813">Transport</keyword>
<name>A0A1G5SFV0_9PROT</name>
<keyword evidence="3 8" id="KW-0732">Signal</keyword>
<dbReference type="Pfam" id="PF03958">
    <property type="entry name" value="Secretin_N"/>
    <property type="match status" value="1"/>
</dbReference>
<evidence type="ECO:0000313" key="10">
    <source>
        <dbReference type="EMBL" id="SCZ85740.1"/>
    </source>
</evidence>
<feature type="domain" description="Secretin/TonB short N-terminal" evidence="9">
    <location>
        <begin position="209"/>
        <end position="260"/>
    </location>
</feature>
<dbReference type="CDD" id="cd08547">
    <property type="entry name" value="Type_II_cohesin"/>
    <property type="match status" value="1"/>
</dbReference>